<name>A0ABU1YF49_9FLAO</name>
<evidence type="ECO:0000313" key="1">
    <source>
        <dbReference type="EMBL" id="MDR7212733.1"/>
    </source>
</evidence>
<protein>
    <submittedName>
        <fullName evidence="1">Uncharacterized protein</fullName>
    </submittedName>
</protein>
<dbReference type="RefSeq" id="WP_310284527.1">
    <property type="nucleotide sequence ID" value="NZ_JAVDWQ010000034.1"/>
</dbReference>
<gene>
    <name evidence="1" type="ORF">J2W48_004701</name>
</gene>
<organism evidence="1 2">
    <name type="scientific">Flavobacterium piscis</name>
    <dbReference type="NCBI Taxonomy" id="1114874"/>
    <lineage>
        <taxon>Bacteria</taxon>
        <taxon>Pseudomonadati</taxon>
        <taxon>Bacteroidota</taxon>
        <taxon>Flavobacteriia</taxon>
        <taxon>Flavobacteriales</taxon>
        <taxon>Flavobacteriaceae</taxon>
        <taxon>Flavobacterium</taxon>
    </lineage>
</organism>
<dbReference type="EMBL" id="JAVDWQ010000034">
    <property type="protein sequence ID" value="MDR7212733.1"/>
    <property type="molecule type" value="Genomic_DNA"/>
</dbReference>
<comment type="caution">
    <text evidence="1">The sequence shown here is derived from an EMBL/GenBank/DDBJ whole genome shotgun (WGS) entry which is preliminary data.</text>
</comment>
<reference evidence="1 2" key="1">
    <citation type="submission" date="2023-07" db="EMBL/GenBank/DDBJ databases">
        <title>Sorghum-associated microbial communities from plants grown in Nebraska, USA.</title>
        <authorList>
            <person name="Schachtman D."/>
        </authorList>
    </citation>
    <scope>NUCLEOTIDE SEQUENCE [LARGE SCALE GENOMIC DNA]</scope>
    <source>
        <strain evidence="1 2">4129</strain>
    </source>
</reference>
<evidence type="ECO:0000313" key="2">
    <source>
        <dbReference type="Proteomes" id="UP001269081"/>
    </source>
</evidence>
<dbReference type="Proteomes" id="UP001269081">
    <property type="component" value="Unassembled WGS sequence"/>
</dbReference>
<accession>A0ABU1YF49</accession>
<keyword evidence="2" id="KW-1185">Reference proteome</keyword>
<sequence>MALTFLSPAGAEVKVEQYTLRAIESGFYPVMKRGFKKAQELVWLEKGDIWKFGTTKNFNPFKRYTQKYLDNVGEFGVEYFPEFRGTLKEALELERMKIMNYIKQNGFLPRGNKIIK</sequence>
<proteinExistence type="predicted"/>